<dbReference type="PANTHER" id="PTHR39328">
    <property type="entry name" value="BLL2871 PROTEIN"/>
    <property type="match status" value="1"/>
</dbReference>
<dbReference type="GO" id="GO:0016787">
    <property type="term" value="F:hydrolase activity"/>
    <property type="evidence" value="ECO:0007669"/>
    <property type="project" value="UniProtKB-KW"/>
</dbReference>
<keyword evidence="2" id="KW-0378">Hydrolase</keyword>
<keyword evidence="3" id="KW-1185">Reference proteome</keyword>
<dbReference type="EMBL" id="QUMQ01000001">
    <property type="protein sequence ID" value="REG02172.1"/>
    <property type="molecule type" value="Genomic_DNA"/>
</dbReference>
<dbReference type="Pfam" id="PF08823">
    <property type="entry name" value="PG_binding_2"/>
    <property type="match status" value="1"/>
</dbReference>
<dbReference type="Gene3D" id="3.60.20.10">
    <property type="entry name" value="Glutamine Phosphoribosylpyrophosphate, subunit 1, domain 1"/>
    <property type="match status" value="1"/>
</dbReference>
<dbReference type="RefSeq" id="WP_116074964.1">
    <property type="nucleotide sequence ID" value="NZ_BONB01000016.1"/>
</dbReference>
<dbReference type="Proteomes" id="UP000256913">
    <property type="component" value="Unassembled WGS sequence"/>
</dbReference>
<dbReference type="InterPro" id="IPR029055">
    <property type="entry name" value="Ntn_hydrolases_N"/>
</dbReference>
<dbReference type="InterPro" id="IPR010430">
    <property type="entry name" value="DUF1028"/>
</dbReference>
<dbReference type="InterPro" id="IPR014927">
    <property type="entry name" value="PG-bd_2"/>
</dbReference>
<dbReference type="OrthoDB" id="9790012at2"/>
<dbReference type="Pfam" id="PF06267">
    <property type="entry name" value="DUF1028"/>
    <property type="match status" value="1"/>
</dbReference>
<sequence length="276" mass="28059">MTFSIVARSADGHSHGIAVASKFLAVGAAVPAAEAEIGAVATQSYANLAYRPQALALLRTGVDAAGVVAGLTAADEGRTQRQVGVVGATGAGATYTGADCHDWAGGVAGDGFAIQGNILVGPEVVDEMKAAWLGSDPAAPLARRLLAALRAGDEAGGDKRGRQSAALLVVARGEGYGGTSDVVVDLRVDDHAEPVPELARLLHMHELLFGKPDPATLLALDGPLAAEVRGRLVAAGHEGATLDDALASWAGVENLEERIVPGKIDPLVLAHLRKAD</sequence>
<accession>A0A3D9ZYI6</accession>
<gene>
    <name evidence="2" type="ORF">DFJ67_8264</name>
</gene>
<evidence type="ECO:0000313" key="2">
    <source>
        <dbReference type="EMBL" id="REG02172.1"/>
    </source>
</evidence>
<evidence type="ECO:0000313" key="3">
    <source>
        <dbReference type="Proteomes" id="UP000256913"/>
    </source>
</evidence>
<dbReference type="SUPFAM" id="SSF56235">
    <property type="entry name" value="N-terminal nucleophile aminohydrolases (Ntn hydrolases)"/>
    <property type="match status" value="1"/>
</dbReference>
<name>A0A3D9ZYI6_9ACTN</name>
<reference evidence="2 3" key="1">
    <citation type="submission" date="2018-08" db="EMBL/GenBank/DDBJ databases">
        <title>Sequencing the genomes of 1000 actinobacteria strains.</title>
        <authorList>
            <person name="Klenk H.-P."/>
        </authorList>
    </citation>
    <scope>NUCLEOTIDE SEQUENCE [LARGE SCALE GENOMIC DNA]</scope>
    <source>
        <strain evidence="2 3">DSM 44099</strain>
    </source>
</reference>
<protein>
    <submittedName>
        <fullName evidence="2">Putative Ntn-hydrolase superfamily protein</fullName>
    </submittedName>
</protein>
<proteinExistence type="predicted"/>
<dbReference type="AlphaFoldDB" id="A0A3D9ZYI6"/>
<dbReference type="PANTHER" id="PTHR39328:SF1">
    <property type="entry name" value="BLL2871 PROTEIN"/>
    <property type="match status" value="1"/>
</dbReference>
<feature type="domain" description="Putative peptidoglycan binding" evidence="1">
    <location>
        <begin position="209"/>
        <end position="272"/>
    </location>
</feature>
<organism evidence="2 3">
    <name type="scientific">Asanoa ferruginea</name>
    <dbReference type="NCBI Taxonomy" id="53367"/>
    <lineage>
        <taxon>Bacteria</taxon>
        <taxon>Bacillati</taxon>
        <taxon>Actinomycetota</taxon>
        <taxon>Actinomycetes</taxon>
        <taxon>Micromonosporales</taxon>
        <taxon>Micromonosporaceae</taxon>
        <taxon>Asanoa</taxon>
    </lineage>
</organism>
<comment type="caution">
    <text evidence="2">The sequence shown here is derived from an EMBL/GenBank/DDBJ whole genome shotgun (WGS) entry which is preliminary data.</text>
</comment>
<evidence type="ECO:0000259" key="1">
    <source>
        <dbReference type="Pfam" id="PF08823"/>
    </source>
</evidence>